<comment type="caution">
    <text evidence="2">The sequence shown here is derived from an EMBL/GenBank/DDBJ whole genome shotgun (WGS) entry which is preliminary data.</text>
</comment>
<evidence type="ECO:0000313" key="3">
    <source>
        <dbReference type="Proteomes" id="UP000033671"/>
    </source>
</evidence>
<dbReference type="EMBL" id="LAOA01000021">
    <property type="protein sequence ID" value="KJV76451.1"/>
    <property type="molecule type" value="Genomic_DNA"/>
</dbReference>
<name>A0A0F3P968_ORITS</name>
<sequence length="200" mass="21710">MFKRLRKALRLTPPTFRPASSAAAAEARESKEARESQKVHQQNENSSGDATGKECSSEKRVSFCETVKVKVRTPSPISPISPSCNLESGFIFPKPPDEQSHSISSSAILTRYYASSESTATSPETQCNPKSSIFKDKTLEQRMKMLYKSSLASQGIFTEPDSTDDQVENSDQGCCDRDDDGLSGDMVVGGACGGYDSDTN</sequence>
<organism evidence="2 3">
    <name type="scientific">Orientia tsutsugamushi str. TA716</name>
    <dbReference type="NCBI Taxonomy" id="1359175"/>
    <lineage>
        <taxon>Bacteria</taxon>
        <taxon>Pseudomonadati</taxon>
        <taxon>Pseudomonadota</taxon>
        <taxon>Alphaproteobacteria</taxon>
        <taxon>Rickettsiales</taxon>
        <taxon>Rickettsiaceae</taxon>
        <taxon>Rickettsieae</taxon>
        <taxon>Orientia</taxon>
    </lineage>
</organism>
<feature type="compositionally biased region" description="Basic and acidic residues" evidence="1">
    <location>
        <begin position="26"/>
        <end position="38"/>
    </location>
</feature>
<accession>A0A0F3P968</accession>
<proteinExistence type="predicted"/>
<dbReference type="AlphaFoldDB" id="A0A0F3P968"/>
<evidence type="ECO:0000256" key="1">
    <source>
        <dbReference type="SAM" id="MobiDB-lite"/>
    </source>
</evidence>
<feature type="compositionally biased region" description="Polar residues" evidence="1">
    <location>
        <begin position="39"/>
        <end position="49"/>
    </location>
</feature>
<feature type="region of interest" description="Disordered" evidence="1">
    <location>
        <begin position="156"/>
        <end position="182"/>
    </location>
</feature>
<evidence type="ECO:0000313" key="2">
    <source>
        <dbReference type="EMBL" id="KJV76451.1"/>
    </source>
</evidence>
<dbReference type="RefSeq" id="WP_045916931.1">
    <property type="nucleotide sequence ID" value="NZ_LAOA01000021.1"/>
</dbReference>
<feature type="region of interest" description="Disordered" evidence="1">
    <location>
        <begin position="1"/>
        <end position="58"/>
    </location>
</feature>
<reference evidence="2 3" key="1">
    <citation type="submission" date="2015-01" db="EMBL/GenBank/DDBJ databases">
        <title>Genome Sequencing of Rickettsiales.</title>
        <authorList>
            <person name="Daugherty S.C."/>
            <person name="Su Q."/>
            <person name="Abolude K."/>
            <person name="Beier-Sexton M."/>
            <person name="Carlyon J.A."/>
            <person name="Carter R."/>
            <person name="Day N.P."/>
            <person name="Dumler S.J."/>
            <person name="Dyachenko V."/>
            <person name="Godinez A."/>
            <person name="Kurtti T.J."/>
            <person name="Lichay M."/>
            <person name="Mullins K.E."/>
            <person name="Ott S."/>
            <person name="Pappas-Brown V."/>
            <person name="Paris D.H."/>
            <person name="Patel P."/>
            <person name="Richards A.L."/>
            <person name="Sadzewicz L."/>
            <person name="Sears K."/>
            <person name="Seidman D."/>
            <person name="Sengamalay N."/>
            <person name="Stenos J."/>
            <person name="Tallon L.J."/>
            <person name="Vincent G."/>
            <person name="Fraser C.M."/>
            <person name="Munderloh U."/>
            <person name="Dunning-Hotopp J.C."/>
        </authorList>
    </citation>
    <scope>NUCLEOTIDE SEQUENCE [LARGE SCALE GENOMIC DNA]</scope>
    <source>
        <strain evidence="2 3">TA716</strain>
    </source>
</reference>
<protein>
    <submittedName>
        <fullName evidence="2">Uncharacterized protein</fullName>
    </submittedName>
</protein>
<dbReference type="PATRIC" id="fig|1359175.3.peg.1431"/>
<dbReference type="Proteomes" id="UP000033671">
    <property type="component" value="Unassembled WGS sequence"/>
</dbReference>
<gene>
    <name evidence="2" type="ORF">OTSTA716_0771</name>
</gene>